<evidence type="ECO:0000259" key="8">
    <source>
        <dbReference type="Pfam" id="PF03007"/>
    </source>
</evidence>
<dbReference type="GO" id="GO:0005886">
    <property type="term" value="C:plasma membrane"/>
    <property type="evidence" value="ECO:0007669"/>
    <property type="project" value="TreeGrafter"/>
</dbReference>
<dbReference type="GO" id="GO:0019432">
    <property type="term" value="P:triglyceride biosynthetic process"/>
    <property type="evidence" value="ECO:0007669"/>
    <property type="project" value="UniProtKB-UniPathway"/>
</dbReference>
<dbReference type="Proteomes" id="UP000792457">
    <property type="component" value="Unassembled WGS sequence"/>
</dbReference>
<dbReference type="InterPro" id="IPR045034">
    <property type="entry name" value="O-acyltransferase_WSD1-like"/>
</dbReference>
<keyword evidence="4" id="KW-0012">Acyltransferase</keyword>
<dbReference type="OrthoDB" id="619536at2759"/>
<dbReference type="PANTHER" id="PTHR31650">
    <property type="entry name" value="O-ACYLTRANSFERASE (WSD1-LIKE) FAMILY PROTEIN"/>
    <property type="match status" value="1"/>
</dbReference>
<name>A0A8K0K2L3_LADFU</name>
<evidence type="ECO:0000256" key="7">
    <source>
        <dbReference type="ARBA" id="ARBA00048109"/>
    </source>
</evidence>
<evidence type="ECO:0000313" key="11">
    <source>
        <dbReference type="Proteomes" id="UP000792457"/>
    </source>
</evidence>
<comment type="pathway">
    <text evidence="1">Glycerolipid metabolism; triacylglycerol biosynthesis.</text>
</comment>
<feature type="domain" description="O-acyltransferase WSD1-like N-terminal" evidence="8">
    <location>
        <begin position="249"/>
        <end position="381"/>
    </location>
</feature>
<comment type="catalytic activity">
    <reaction evidence="7">
        <text>an acyl-CoA + a 1,2-diacyl-sn-glycerol = a triacyl-sn-glycerol + CoA</text>
        <dbReference type="Rhea" id="RHEA:10868"/>
        <dbReference type="ChEBI" id="CHEBI:17815"/>
        <dbReference type="ChEBI" id="CHEBI:57287"/>
        <dbReference type="ChEBI" id="CHEBI:58342"/>
        <dbReference type="ChEBI" id="CHEBI:64615"/>
        <dbReference type="EC" id="2.3.1.20"/>
    </reaction>
</comment>
<dbReference type="InterPro" id="IPR004255">
    <property type="entry name" value="O-acyltransferase_WSD1_N"/>
</dbReference>
<keyword evidence="3" id="KW-0808">Transferase</keyword>
<evidence type="ECO:0008006" key="12">
    <source>
        <dbReference type="Google" id="ProtNLM"/>
    </source>
</evidence>
<organism evidence="10 11">
    <name type="scientific">Ladona fulva</name>
    <name type="common">Scarce chaser dragonfly</name>
    <name type="synonym">Libellula fulva</name>
    <dbReference type="NCBI Taxonomy" id="123851"/>
    <lineage>
        <taxon>Eukaryota</taxon>
        <taxon>Metazoa</taxon>
        <taxon>Ecdysozoa</taxon>
        <taxon>Arthropoda</taxon>
        <taxon>Hexapoda</taxon>
        <taxon>Insecta</taxon>
        <taxon>Pterygota</taxon>
        <taxon>Palaeoptera</taxon>
        <taxon>Odonata</taxon>
        <taxon>Epiprocta</taxon>
        <taxon>Anisoptera</taxon>
        <taxon>Libelluloidea</taxon>
        <taxon>Libellulidae</taxon>
        <taxon>Ladona</taxon>
    </lineage>
</organism>
<protein>
    <recommendedName>
        <fullName evidence="12">Diacylglycerol O-acyltransferase</fullName>
    </recommendedName>
</protein>
<evidence type="ECO:0000256" key="3">
    <source>
        <dbReference type="ARBA" id="ARBA00022679"/>
    </source>
</evidence>
<dbReference type="AlphaFoldDB" id="A0A8K0K2L3"/>
<gene>
    <name evidence="10" type="ORF">J437_LFUL002264</name>
</gene>
<evidence type="ECO:0000256" key="1">
    <source>
        <dbReference type="ARBA" id="ARBA00004771"/>
    </source>
</evidence>
<feature type="non-terminal residue" evidence="10">
    <location>
        <position position="683"/>
    </location>
</feature>
<proteinExistence type="inferred from homology"/>
<dbReference type="GO" id="GO:0004144">
    <property type="term" value="F:diacylglycerol O-acyltransferase activity"/>
    <property type="evidence" value="ECO:0007669"/>
    <property type="project" value="UniProtKB-EC"/>
</dbReference>
<feature type="domain" description="O-acyltransferase WSD1 C-terminal" evidence="9">
    <location>
        <begin position="510"/>
        <end position="651"/>
    </location>
</feature>
<evidence type="ECO:0000259" key="9">
    <source>
        <dbReference type="Pfam" id="PF06974"/>
    </source>
</evidence>
<comment type="catalytic activity">
    <reaction evidence="6">
        <text>a long chain fatty alcohol + a fatty acyl-CoA = a long-chain alcohol wax ester + CoA</text>
        <dbReference type="Rhea" id="RHEA:38443"/>
        <dbReference type="ChEBI" id="CHEBI:17135"/>
        <dbReference type="ChEBI" id="CHEBI:57287"/>
        <dbReference type="ChEBI" id="CHEBI:77636"/>
        <dbReference type="ChEBI" id="CHEBI:235323"/>
        <dbReference type="EC" id="2.3.1.75"/>
    </reaction>
</comment>
<reference evidence="10" key="2">
    <citation type="submission" date="2017-10" db="EMBL/GenBank/DDBJ databases">
        <title>Ladona fulva Genome sequencing and assembly.</title>
        <authorList>
            <person name="Murali S."/>
            <person name="Richards S."/>
            <person name="Bandaranaike D."/>
            <person name="Bellair M."/>
            <person name="Blankenburg K."/>
            <person name="Chao H."/>
            <person name="Dinh H."/>
            <person name="Doddapaneni H."/>
            <person name="Dugan-Rocha S."/>
            <person name="Elkadiri S."/>
            <person name="Gnanaolivu R."/>
            <person name="Hernandez B."/>
            <person name="Skinner E."/>
            <person name="Javaid M."/>
            <person name="Lee S."/>
            <person name="Li M."/>
            <person name="Ming W."/>
            <person name="Munidasa M."/>
            <person name="Muniz J."/>
            <person name="Nguyen L."/>
            <person name="Hughes D."/>
            <person name="Osuji N."/>
            <person name="Pu L.-L."/>
            <person name="Puazo M."/>
            <person name="Qu C."/>
            <person name="Quiroz J."/>
            <person name="Raj R."/>
            <person name="Weissenberger G."/>
            <person name="Xin Y."/>
            <person name="Zou X."/>
            <person name="Han Y."/>
            <person name="Worley K."/>
            <person name="Muzny D."/>
            <person name="Gibbs R."/>
        </authorList>
    </citation>
    <scope>NUCLEOTIDE SEQUENCE</scope>
    <source>
        <strain evidence="10">Sampled in the wild</strain>
    </source>
</reference>
<sequence length="683" mass="73990">MATSLESRIMYTSSPGMKRHTAVEMTSFSTPHASNSAARHSKTVFNQVNPPLEMKKKSSLVDGILPEISESAHGNHPGDGYTRVRTESESIEMNNVTNEVPVRPKGRQKVPPVVRCGSTLGPTRIPPYLRSAPVRRLRHPLEESPIWGAAGGALSGALSLAVALPALLLLFFLLPICLLARSMAFLVAVWGRRTATGNTDSWADRPEPVRGNDARWLGPTWRRSVLHAVLVFDSGLEVGALRQLVANRVLPRHPRLTSRLINLPPPAPPCWLHDPRFKIERHVFSAALKPSKRKVKGEGATPKRVTEKQLQKYVARLIAAGLPASKPPWEMRVIRGYGKHMDTVAVLRVHQCLADGMSLVRLLCHALADSRVLHVPQQPHFGGQSFSLNAVRACLAGPLTLLLWLLLLAAGGVKDRGGGWWSDCNPLTQRASWSGRITLCWSANIALPKVTRVKHVTRSTVNDVLMAALAGAVRGLLQGCGVRQPPNLRVVLPVDLRSDISSPKPTSRMGCKVAPVVVALPVAIEGAVPRLWAMRKSLETLKSSPEPVVVYGATAALMALLPQKWACRVLNIPPSTASLQFSALPGPPGTLLVGGHPLKGVFPILPVPEGLGLSISAFTYADQVYVTVAADSGLAAAAKVLLSHLQAQIELLWQLLLHRRLPGELRPPPISRNSDLARPTVQE</sequence>
<dbReference type="GO" id="GO:0047196">
    <property type="term" value="F:long-chain-alcohol O-fatty-acyltransferase activity"/>
    <property type="evidence" value="ECO:0007669"/>
    <property type="project" value="UniProtKB-EC"/>
</dbReference>
<comment type="similarity">
    <text evidence="5">In the N-terminal section; belongs to the long-chain O-acyltransferase family.</text>
</comment>
<dbReference type="PANTHER" id="PTHR31650:SF1">
    <property type="entry name" value="WAX ESTER SYNTHASE_DIACYLGLYCEROL ACYLTRANSFERASE 4-RELATED"/>
    <property type="match status" value="1"/>
</dbReference>
<accession>A0A8K0K2L3</accession>
<evidence type="ECO:0000256" key="6">
    <source>
        <dbReference type="ARBA" id="ARBA00047604"/>
    </source>
</evidence>
<dbReference type="InterPro" id="IPR009721">
    <property type="entry name" value="O-acyltransferase_WSD1_C"/>
</dbReference>
<dbReference type="SUPFAM" id="SSF52777">
    <property type="entry name" value="CoA-dependent acyltransferases"/>
    <property type="match status" value="1"/>
</dbReference>
<dbReference type="Pfam" id="PF06974">
    <property type="entry name" value="WS_DGAT_C"/>
    <property type="match status" value="1"/>
</dbReference>
<reference evidence="10" key="1">
    <citation type="submission" date="2013-04" db="EMBL/GenBank/DDBJ databases">
        <authorList>
            <person name="Qu J."/>
            <person name="Murali S.C."/>
            <person name="Bandaranaike D."/>
            <person name="Bellair M."/>
            <person name="Blankenburg K."/>
            <person name="Chao H."/>
            <person name="Dinh H."/>
            <person name="Doddapaneni H."/>
            <person name="Downs B."/>
            <person name="Dugan-Rocha S."/>
            <person name="Elkadiri S."/>
            <person name="Gnanaolivu R.D."/>
            <person name="Hernandez B."/>
            <person name="Javaid M."/>
            <person name="Jayaseelan J.C."/>
            <person name="Lee S."/>
            <person name="Li M."/>
            <person name="Ming W."/>
            <person name="Munidasa M."/>
            <person name="Muniz J."/>
            <person name="Nguyen L."/>
            <person name="Ongeri F."/>
            <person name="Osuji N."/>
            <person name="Pu L.-L."/>
            <person name="Puazo M."/>
            <person name="Qu C."/>
            <person name="Quiroz J."/>
            <person name="Raj R."/>
            <person name="Weissenberger G."/>
            <person name="Xin Y."/>
            <person name="Zou X."/>
            <person name="Han Y."/>
            <person name="Richards S."/>
            <person name="Worley K."/>
            <person name="Muzny D."/>
            <person name="Gibbs R."/>
        </authorList>
    </citation>
    <scope>NUCLEOTIDE SEQUENCE</scope>
    <source>
        <strain evidence="10">Sampled in the wild</strain>
    </source>
</reference>
<comment type="caution">
    <text evidence="10">The sequence shown here is derived from an EMBL/GenBank/DDBJ whole genome shotgun (WGS) entry which is preliminary data.</text>
</comment>
<evidence type="ECO:0000256" key="2">
    <source>
        <dbReference type="ARBA" id="ARBA00005189"/>
    </source>
</evidence>
<keyword evidence="11" id="KW-1185">Reference proteome</keyword>
<evidence type="ECO:0000313" key="10">
    <source>
        <dbReference type="EMBL" id="KAG8224818.1"/>
    </source>
</evidence>
<evidence type="ECO:0000256" key="5">
    <source>
        <dbReference type="ARBA" id="ARBA00024360"/>
    </source>
</evidence>
<dbReference type="EMBL" id="KZ308212">
    <property type="protein sequence ID" value="KAG8224818.1"/>
    <property type="molecule type" value="Genomic_DNA"/>
</dbReference>
<dbReference type="Gene3D" id="3.30.559.10">
    <property type="entry name" value="Chloramphenicol acetyltransferase-like domain"/>
    <property type="match status" value="1"/>
</dbReference>
<dbReference type="InterPro" id="IPR023213">
    <property type="entry name" value="CAT-like_dom_sf"/>
</dbReference>
<evidence type="ECO:0000256" key="4">
    <source>
        <dbReference type="ARBA" id="ARBA00023315"/>
    </source>
</evidence>
<dbReference type="Pfam" id="PF03007">
    <property type="entry name" value="WS_DGAT_cat"/>
    <property type="match status" value="1"/>
</dbReference>
<dbReference type="UniPathway" id="UPA00282"/>
<comment type="pathway">
    <text evidence="2">Lipid metabolism.</text>
</comment>